<gene>
    <name evidence="1" type="ORF">TUM3794_05300</name>
</gene>
<protein>
    <recommendedName>
        <fullName evidence="3">RES domain-containing protein</fullName>
    </recommendedName>
</protein>
<keyword evidence="2" id="KW-1185">Reference proteome</keyword>
<sequence length="99" mass="10851">MTIPTLPSTLDILKNLNVKLLNKLVSTLNTKGGFLDESEFKIESTALQNWDESCTSYLINNGYTGGALKLTAQYVNGRGNVYVLYDSSSLNDSTAKKLI</sequence>
<evidence type="ECO:0000313" key="1">
    <source>
        <dbReference type="EMBL" id="GIU36321.1"/>
    </source>
</evidence>
<proteinExistence type="predicted"/>
<dbReference type="RefSeq" id="WP_220756180.1">
    <property type="nucleotide sequence ID" value="NZ_BPEU01000003.1"/>
</dbReference>
<name>A0ABQ4NV72_SHECO</name>
<evidence type="ECO:0000313" key="2">
    <source>
        <dbReference type="Proteomes" id="UP000773469"/>
    </source>
</evidence>
<dbReference type="EMBL" id="BPEU01000003">
    <property type="protein sequence ID" value="GIU36321.1"/>
    <property type="molecule type" value="Genomic_DNA"/>
</dbReference>
<reference evidence="1 2" key="1">
    <citation type="submission" date="2021-05" db="EMBL/GenBank/DDBJ databases">
        <title>Molecular characterization for Shewanella algae harboring chromosomal blaOXA-55-like strains isolated from clinical and environment sample.</title>
        <authorList>
            <person name="Ohama Y."/>
            <person name="Aoki K."/>
            <person name="Harada S."/>
            <person name="Moriya K."/>
            <person name="Ishii Y."/>
            <person name="Tateda K."/>
        </authorList>
    </citation>
    <scope>NUCLEOTIDE SEQUENCE [LARGE SCALE GENOMIC DNA]</scope>
    <source>
        <strain evidence="1 2">MBTL60-118</strain>
    </source>
</reference>
<comment type="caution">
    <text evidence="1">The sequence shown here is derived from an EMBL/GenBank/DDBJ whole genome shotgun (WGS) entry which is preliminary data.</text>
</comment>
<dbReference type="Proteomes" id="UP000773469">
    <property type="component" value="Unassembled WGS sequence"/>
</dbReference>
<accession>A0ABQ4NV72</accession>
<organism evidence="1 2">
    <name type="scientific">Shewanella colwelliana</name>
    <name type="common">Alteromonas colwelliana</name>
    <dbReference type="NCBI Taxonomy" id="23"/>
    <lineage>
        <taxon>Bacteria</taxon>
        <taxon>Pseudomonadati</taxon>
        <taxon>Pseudomonadota</taxon>
        <taxon>Gammaproteobacteria</taxon>
        <taxon>Alteromonadales</taxon>
        <taxon>Shewanellaceae</taxon>
        <taxon>Shewanella</taxon>
    </lineage>
</organism>
<evidence type="ECO:0008006" key="3">
    <source>
        <dbReference type="Google" id="ProtNLM"/>
    </source>
</evidence>